<dbReference type="EMBL" id="GL883007">
    <property type="protein sequence ID" value="EGG23950.1"/>
    <property type="molecule type" value="Genomic_DNA"/>
</dbReference>
<reference evidence="2" key="1">
    <citation type="journal article" date="2011" name="Genome Res.">
        <title>Phylogeny-wide analysis of social amoeba genomes highlights ancient origins for complex intercellular communication.</title>
        <authorList>
            <person name="Heidel A.J."/>
            <person name="Lawal H.M."/>
            <person name="Felder M."/>
            <person name="Schilde C."/>
            <person name="Helps N.R."/>
            <person name="Tunggal B."/>
            <person name="Rivero F."/>
            <person name="John U."/>
            <person name="Schleicher M."/>
            <person name="Eichinger L."/>
            <person name="Platzer M."/>
            <person name="Noegel A.A."/>
            <person name="Schaap P."/>
            <person name="Gloeckner G."/>
        </authorList>
    </citation>
    <scope>NUCLEOTIDE SEQUENCE [LARGE SCALE GENOMIC DNA]</scope>
    <source>
        <strain evidence="2">SH3</strain>
    </source>
</reference>
<evidence type="ECO:0000313" key="2">
    <source>
        <dbReference type="Proteomes" id="UP000007797"/>
    </source>
</evidence>
<evidence type="ECO:0000313" key="1">
    <source>
        <dbReference type="EMBL" id="EGG23950.1"/>
    </source>
</evidence>
<name>F4PK26_CACFS</name>
<accession>F4PK26</accession>
<dbReference type="AlphaFoldDB" id="F4PK26"/>
<keyword evidence="2" id="KW-1185">Reference proteome</keyword>
<proteinExistence type="predicted"/>
<organism evidence="1 2">
    <name type="scientific">Cavenderia fasciculata</name>
    <name type="common">Slime mold</name>
    <name type="synonym">Dictyostelium fasciculatum</name>
    <dbReference type="NCBI Taxonomy" id="261658"/>
    <lineage>
        <taxon>Eukaryota</taxon>
        <taxon>Amoebozoa</taxon>
        <taxon>Evosea</taxon>
        <taxon>Eumycetozoa</taxon>
        <taxon>Dictyostelia</taxon>
        <taxon>Acytosteliales</taxon>
        <taxon>Cavenderiaceae</taxon>
        <taxon>Cavenderia</taxon>
    </lineage>
</organism>
<dbReference type="GeneID" id="14875975"/>
<dbReference type="RefSeq" id="XP_004361801.1">
    <property type="nucleotide sequence ID" value="XM_004361744.1"/>
</dbReference>
<gene>
    <name evidence="1" type="ORF">DFA_06088</name>
</gene>
<dbReference type="KEGG" id="dfa:DFA_06088"/>
<dbReference type="Proteomes" id="UP000007797">
    <property type="component" value="Unassembled WGS sequence"/>
</dbReference>
<protein>
    <submittedName>
        <fullName evidence="1">Uncharacterized protein</fullName>
    </submittedName>
</protein>
<sequence length="107" mass="12524">MIFYSYKGGHMNRKLKCTRIYQIKDWYDDVNEHFQVYHRTLAIDRYVQHPNATLDTLKKLIESQHTADQWSFSGMELACQNDHLDVIQSLDKHKSTISAGAIYTLCA</sequence>